<dbReference type="SUPFAM" id="SSF82171">
    <property type="entry name" value="DPP6 N-terminal domain-like"/>
    <property type="match status" value="1"/>
</dbReference>
<evidence type="ECO:0000259" key="2">
    <source>
        <dbReference type="Pfam" id="PF03413"/>
    </source>
</evidence>
<dbReference type="EMBL" id="CP050692">
    <property type="protein sequence ID" value="QIT46705.1"/>
    <property type="molecule type" value="Genomic_DNA"/>
</dbReference>
<dbReference type="Pfam" id="PF03413">
    <property type="entry name" value="PepSY"/>
    <property type="match status" value="2"/>
</dbReference>
<accession>A0AAE6YBK7</accession>
<evidence type="ECO:0000256" key="1">
    <source>
        <dbReference type="SAM" id="SignalP"/>
    </source>
</evidence>
<evidence type="ECO:0000313" key="6">
    <source>
        <dbReference type="Proteomes" id="UP000502504"/>
    </source>
</evidence>
<dbReference type="Gene3D" id="3.10.450.40">
    <property type="match status" value="2"/>
</dbReference>
<sequence>MKRTFAVTAVVTSLALAAAGGTALALADDEPDTGAARTARTVTAAEADTTTTKADTTDKADATGIGKALAAALAHTPGTAVAADREDDGRDAGAWEVDVVTADGTEYTVTVSPDGTKILGAHRDGGDDDGREDLAALKGTSVDAREAARAVAVKGTVTDVELDDDGGTVAWSVETAKSGAWTVDARTGEVAQDLDD</sequence>
<dbReference type="RefSeq" id="WP_078634855.1">
    <property type="nucleotide sequence ID" value="NZ_CM007717.1"/>
</dbReference>
<gene>
    <name evidence="3" type="ORF">AFM16_26455</name>
    <name evidence="4" type="ORF">HCX60_26915</name>
</gene>
<evidence type="ECO:0000313" key="5">
    <source>
        <dbReference type="Proteomes" id="UP000190306"/>
    </source>
</evidence>
<reference evidence="3 5" key="1">
    <citation type="submission" date="2015-07" db="EMBL/GenBank/DDBJ databases">
        <title>Draft Genome Sequence of Streptomyces antibioticus, IMRU 3720 reveals insights in the evolution of actinomycin biosynthetic gene clusters in Streptomyces.</title>
        <authorList>
            <person name="Crnovcic I."/>
            <person name="Ruckert C."/>
            <person name="Kalinowksi J."/>
            <person name="Keller U."/>
        </authorList>
    </citation>
    <scope>NUCLEOTIDE SEQUENCE [LARGE SCALE GENOMIC DNA]</scope>
    <source>
        <strain evidence="3 5">DSM 41481</strain>
    </source>
</reference>
<feature type="domain" description="PepSY" evidence="2">
    <location>
        <begin position="143"/>
        <end position="190"/>
    </location>
</feature>
<evidence type="ECO:0000313" key="4">
    <source>
        <dbReference type="EMBL" id="QIT46705.1"/>
    </source>
</evidence>
<feature type="chain" id="PRO_5042081219" evidence="1">
    <location>
        <begin position="28"/>
        <end position="196"/>
    </location>
</feature>
<keyword evidence="5" id="KW-1185">Reference proteome</keyword>
<dbReference type="Proteomes" id="UP000190306">
    <property type="component" value="Chromosome"/>
</dbReference>
<name>A0AAE6YBK7_STRAT</name>
<proteinExistence type="predicted"/>
<feature type="domain" description="PepSY" evidence="2">
    <location>
        <begin position="67"/>
        <end position="118"/>
    </location>
</feature>
<dbReference type="EMBL" id="LHQL01000013">
    <property type="protein sequence ID" value="OOQ48564.1"/>
    <property type="molecule type" value="Genomic_DNA"/>
</dbReference>
<keyword evidence="1" id="KW-0732">Signal</keyword>
<dbReference type="Proteomes" id="UP000502504">
    <property type="component" value="Chromosome"/>
</dbReference>
<protein>
    <submittedName>
        <fullName evidence="4">PepSY domain-containing protein</fullName>
    </submittedName>
</protein>
<organism evidence="4 6">
    <name type="scientific">Streptomyces antibioticus</name>
    <dbReference type="NCBI Taxonomy" id="1890"/>
    <lineage>
        <taxon>Bacteria</taxon>
        <taxon>Bacillati</taxon>
        <taxon>Actinomycetota</taxon>
        <taxon>Actinomycetes</taxon>
        <taxon>Kitasatosporales</taxon>
        <taxon>Streptomycetaceae</taxon>
        <taxon>Streptomyces</taxon>
    </lineage>
</organism>
<feature type="signal peptide" evidence="1">
    <location>
        <begin position="1"/>
        <end position="27"/>
    </location>
</feature>
<dbReference type="AlphaFoldDB" id="A0AAE6YBK7"/>
<evidence type="ECO:0000313" key="3">
    <source>
        <dbReference type="EMBL" id="OOQ48564.1"/>
    </source>
</evidence>
<dbReference type="InterPro" id="IPR025711">
    <property type="entry name" value="PepSY"/>
</dbReference>
<reference evidence="4 6" key="2">
    <citation type="submission" date="2020-03" db="EMBL/GenBank/DDBJ databases">
        <title>Is there a link between lipid content and antibiotic production in Streptomyces?</title>
        <authorList>
            <person name="David M."/>
            <person name="Lejeune C."/>
            <person name="Abreu S."/>
            <person name="Thibessard A."/>
            <person name="Leblond P."/>
            <person name="Chaminade P."/>
            <person name="Virolle M.-J."/>
        </authorList>
    </citation>
    <scope>NUCLEOTIDE SEQUENCE [LARGE SCALE GENOMIC DNA]</scope>
    <source>
        <strain evidence="4 6">DSM 41481</strain>
    </source>
</reference>